<dbReference type="Gene3D" id="1.10.357.10">
    <property type="entry name" value="Tetracycline Repressor, domain 2"/>
    <property type="match status" value="1"/>
</dbReference>
<dbReference type="SUPFAM" id="SSF48498">
    <property type="entry name" value="Tetracyclin repressor-like, C-terminal domain"/>
    <property type="match status" value="1"/>
</dbReference>
<dbReference type="Proteomes" id="UP000326331">
    <property type="component" value="Chromosome"/>
</dbReference>
<evidence type="ECO:0000313" key="5">
    <source>
        <dbReference type="EMBL" id="QFG01936.1"/>
    </source>
</evidence>
<proteinExistence type="predicted"/>
<dbReference type="EMBL" id="CP042829">
    <property type="protein sequence ID" value="QFG01936.1"/>
    <property type="molecule type" value="Genomic_DNA"/>
</dbReference>
<evidence type="ECO:0000256" key="1">
    <source>
        <dbReference type="ARBA" id="ARBA00023125"/>
    </source>
</evidence>
<keyword evidence="1 2" id="KW-0238">DNA-binding</keyword>
<dbReference type="Gene3D" id="1.10.10.60">
    <property type="entry name" value="Homeodomain-like"/>
    <property type="match status" value="1"/>
</dbReference>
<dbReference type="InterPro" id="IPR036271">
    <property type="entry name" value="Tet_transcr_reg_TetR-rel_C_sf"/>
</dbReference>
<sequence>MISWPSRRMVRAISSGPRYRTPLTKNASPGNRSRRRSQQTPRRPCRHLLPWRPHGTTLKGFAEDTPSERPAPAAGHDPSSSPGVYSGCLLVPAHHARSLYVSSHPGQDQAREPDVRDRIFASALRLFSQKGFAATSLREVSEDAGTTKPMIYYYFGSKEGLYAGIVRQILEELAETIRSQLPAEAPVAEQVLAYCERYLDCFLQQEEIIALVLREVFGLGGVPMAEFSQALGERVRLPLDEILARGMAAGELRTDDVPVCATAITGILNMFILAHVFGGAPIDRETPLRQVRYYIAGLACTP</sequence>
<reference evidence="5 6" key="1">
    <citation type="submission" date="2019-08" db="EMBL/GenBank/DDBJ databases">
        <authorList>
            <person name="Toschakov S.V."/>
        </authorList>
    </citation>
    <scope>NUCLEOTIDE SEQUENCE [LARGE SCALE GENOMIC DNA]</scope>
    <source>
        <strain evidence="5 6">3753O</strain>
    </source>
</reference>
<dbReference type="PRINTS" id="PR00455">
    <property type="entry name" value="HTHTETR"/>
</dbReference>
<feature type="DNA-binding region" description="H-T-H motif" evidence="2">
    <location>
        <begin position="136"/>
        <end position="155"/>
    </location>
</feature>
<feature type="region of interest" description="Disordered" evidence="3">
    <location>
        <begin position="1"/>
        <end position="81"/>
    </location>
</feature>
<dbReference type="InterPro" id="IPR001647">
    <property type="entry name" value="HTH_TetR"/>
</dbReference>
<dbReference type="PROSITE" id="PS50977">
    <property type="entry name" value="HTH_TETR_2"/>
    <property type="match status" value="1"/>
</dbReference>
<evidence type="ECO:0000259" key="4">
    <source>
        <dbReference type="PROSITE" id="PS50977"/>
    </source>
</evidence>
<evidence type="ECO:0000256" key="2">
    <source>
        <dbReference type="PROSITE-ProRule" id="PRU00335"/>
    </source>
</evidence>
<evidence type="ECO:0000313" key="6">
    <source>
        <dbReference type="Proteomes" id="UP000326331"/>
    </source>
</evidence>
<dbReference type="Pfam" id="PF00440">
    <property type="entry name" value="TetR_N"/>
    <property type="match status" value="1"/>
</dbReference>
<dbReference type="InterPro" id="IPR050109">
    <property type="entry name" value="HTH-type_TetR-like_transc_reg"/>
</dbReference>
<dbReference type="PANTHER" id="PTHR30055:SF146">
    <property type="entry name" value="HTH-TYPE TRANSCRIPTIONAL DUAL REGULATOR CECR"/>
    <property type="match status" value="1"/>
</dbReference>
<dbReference type="SUPFAM" id="SSF46689">
    <property type="entry name" value="Homeodomain-like"/>
    <property type="match status" value="1"/>
</dbReference>
<dbReference type="InterPro" id="IPR009057">
    <property type="entry name" value="Homeodomain-like_sf"/>
</dbReference>
<protein>
    <submittedName>
        <fullName evidence="5">TetR/AcrR family transcriptional regulator</fullName>
    </submittedName>
</protein>
<feature type="domain" description="HTH tetR-type" evidence="4">
    <location>
        <begin position="113"/>
        <end position="173"/>
    </location>
</feature>
<name>A0ABX6BYA9_9CHLR</name>
<evidence type="ECO:0000256" key="3">
    <source>
        <dbReference type="SAM" id="MobiDB-lite"/>
    </source>
</evidence>
<keyword evidence="6" id="KW-1185">Reference proteome</keyword>
<organism evidence="5 6">
    <name type="scientific">Tepidiforma bonchosmolovskayae</name>
    <dbReference type="NCBI Taxonomy" id="2601677"/>
    <lineage>
        <taxon>Bacteria</taxon>
        <taxon>Bacillati</taxon>
        <taxon>Chloroflexota</taxon>
        <taxon>Tepidiformia</taxon>
        <taxon>Tepidiformales</taxon>
        <taxon>Tepidiformaceae</taxon>
        <taxon>Tepidiforma</taxon>
    </lineage>
</organism>
<accession>A0ABX6BYA9</accession>
<reference evidence="5 6" key="2">
    <citation type="submission" date="2019-10" db="EMBL/GenBank/DDBJ databases">
        <title>Thermopilla bonchosmolovskayae gen. nov., sp. nov., a moderately thermophilic Chloroflexi bacterium from a Chukotka hot spring (Arctic, Russia), representing a novel classis Thermopillaia, which include previously uncultivated lineage OLB14.</title>
        <authorList>
            <person name="Kochetkova T.V."/>
            <person name="Zayulina K.S."/>
            <person name="Zhigarkov V.S."/>
            <person name="Minaev N.V."/>
            <person name="Novikov A."/>
            <person name="Toshchakov S.V."/>
            <person name="Elcheninov A.G."/>
            <person name="Kublanov I.V."/>
        </authorList>
    </citation>
    <scope>NUCLEOTIDE SEQUENCE [LARGE SCALE GENOMIC DNA]</scope>
    <source>
        <strain evidence="5 6">3753O</strain>
    </source>
</reference>
<dbReference type="PANTHER" id="PTHR30055">
    <property type="entry name" value="HTH-TYPE TRANSCRIPTIONAL REGULATOR RUTR"/>
    <property type="match status" value="1"/>
</dbReference>
<gene>
    <name evidence="5" type="ORF">Tbon_00975</name>
</gene>